<organism evidence="2">
    <name type="scientific">marine metagenome</name>
    <dbReference type="NCBI Taxonomy" id="408172"/>
    <lineage>
        <taxon>unclassified sequences</taxon>
        <taxon>metagenomes</taxon>
        <taxon>ecological metagenomes</taxon>
    </lineage>
</organism>
<name>A0A382ZGH4_9ZZZZ</name>
<sequence>MAVAWWISTVPGLAIMFIVMSMNIFGDWLRDVLDPRLRQLE</sequence>
<keyword evidence="1" id="KW-0472">Membrane</keyword>
<gene>
    <name evidence="2" type="ORF">METZ01_LOCUS447490</name>
</gene>
<proteinExistence type="predicted"/>
<evidence type="ECO:0000256" key="1">
    <source>
        <dbReference type="SAM" id="Phobius"/>
    </source>
</evidence>
<feature type="transmembrane region" description="Helical" evidence="1">
    <location>
        <begin position="6"/>
        <end position="29"/>
    </location>
</feature>
<evidence type="ECO:0008006" key="3">
    <source>
        <dbReference type="Google" id="ProtNLM"/>
    </source>
</evidence>
<keyword evidence="1" id="KW-0812">Transmembrane</keyword>
<protein>
    <recommendedName>
        <fullName evidence="3">ABC transmembrane type-1 domain-containing protein</fullName>
    </recommendedName>
</protein>
<keyword evidence="1" id="KW-1133">Transmembrane helix</keyword>
<reference evidence="2" key="1">
    <citation type="submission" date="2018-05" db="EMBL/GenBank/DDBJ databases">
        <authorList>
            <person name="Lanie J.A."/>
            <person name="Ng W.-L."/>
            <person name="Kazmierczak K.M."/>
            <person name="Andrzejewski T.M."/>
            <person name="Davidsen T.M."/>
            <person name="Wayne K.J."/>
            <person name="Tettelin H."/>
            <person name="Glass J.I."/>
            <person name="Rusch D."/>
            <person name="Podicherti R."/>
            <person name="Tsui H.-C.T."/>
            <person name="Winkler M.E."/>
        </authorList>
    </citation>
    <scope>NUCLEOTIDE SEQUENCE</scope>
</reference>
<dbReference type="EMBL" id="UINC01183739">
    <property type="protein sequence ID" value="SVD94636.1"/>
    <property type="molecule type" value="Genomic_DNA"/>
</dbReference>
<accession>A0A382ZGH4</accession>
<evidence type="ECO:0000313" key="2">
    <source>
        <dbReference type="EMBL" id="SVD94636.1"/>
    </source>
</evidence>
<dbReference type="AlphaFoldDB" id="A0A382ZGH4"/>